<dbReference type="RefSeq" id="WP_366192007.1">
    <property type="nucleotide sequence ID" value="NZ_JBFBVU010000004.1"/>
</dbReference>
<dbReference type="EMBL" id="JBFBVU010000004">
    <property type="protein sequence ID" value="MEV8466202.1"/>
    <property type="molecule type" value="Genomic_DNA"/>
</dbReference>
<sequence length="154" mass="16435">MREITGRHVLIFTVLAFGIIIGVNLLLAVQAVRTFPGLEVKNTYVASQTFDADRAAQLALGWEVSAEYADGLLAVTVTKEGQPAPDVADLTALVGWATSTHDDVVPDFSRNNATFTAPLDLVPGNWNIRLKATSSDGSEFKQRVVLHVKASGAG</sequence>
<keyword evidence="1" id="KW-0472">Membrane</keyword>
<proteinExistence type="predicted"/>
<evidence type="ECO:0000256" key="1">
    <source>
        <dbReference type="SAM" id="Phobius"/>
    </source>
</evidence>
<keyword evidence="3" id="KW-1185">Reference proteome</keyword>
<dbReference type="InterPro" id="IPR008620">
    <property type="entry name" value="FixH"/>
</dbReference>
<feature type="transmembrane region" description="Helical" evidence="1">
    <location>
        <begin position="9"/>
        <end position="29"/>
    </location>
</feature>
<dbReference type="Pfam" id="PF05751">
    <property type="entry name" value="FixH"/>
    <property type="match status" value="1"/>
</dbReference>
<name>A0ABV3L576_9RHOB</name>
<keyword evidence="1" id="KW-1133">Transmembrane helix</keyword>
<dbReference type="InterPro" id="IPR018037">
    <property type="entry name" value="FixH_proteobacterial"/>
</dbReference>
<keyword evidence="1" id="KW-0812">Transmembrane</keyword>
<gene>
    <name evidence="2" type="ORF">AB0T83_05300</name>
</gene>
<dbReference type="PIRSF" id="PIRSF011386">
    <property type="entry name" value="FixH"/>
    <property type="match status" value="1"/>
</dbReference>
<dbReference type="Proteomes" id="UP001553161">
    <property type="component" value="Unassembled WGS sequence"/>
</dbReference>
<reference evidence="2 3" key="1">
    <citation type="submission" date="2024-07" db="EMBL/GenBank/DDBJ databases">
        <authorList>
            <person name="Kang M."/>
        </authorList>
    </citation>
    <scope>NUCLEOTIDE SEQUENCE [LARGE SCALE GENOMIC DNA]</scope>
    <source>
        <strain evidence="2 3">DFM31</strain>
    </source>
</reference>
<accession>A0ABV3L576</accession>
<evidence type="ECO:0000313" key="3">
    <source>
        <dbReference type="Proteomes" id="UP001553161"/>
    </source>
</evidence>
<comment type="caution">
    <text evidence="2">The sequence shown here is derived from an EMBL/GenBank/DDBJ whole genome shotgun (WGS) entry which is preliminary data.</text>
</comment>
<organism evidence="2 3">
    <name type="scientific">Meridianimarinicoccus marinus</name>
    <dbReference type="NCBI Taxonomy" id="3231483"/>
    <lineage>
        <taxon>Bacteria</taxon>
        <taxon>Pseudomonadati</taxon>
        <taxon>Pseudomonadota</taxon>
        <taxon>Alphaproteobacteria</taxon>
        <taxon>Rhodobacterales</taxon>
        <taxon>Paracoccaceae</taxon>
        <taxon>Meridianimarinicoccus</taxon>
    </lineage>
</organism>
<protein>
    <submittedName>
        <fullName evidence="2">FixH family protein</fullName>
    </submittedName>
</protein>
<evidence type="ECO:0000313" key="2">
    <source>
        <dbReference type="EMBL" id="MEV8466202.1"/>
    </source>
</evidence>